<dbReference type="InterPro" id="IPR051531">
    <property type="entry name" value="N-acetyltransferase"/>
</dbReference>
<dbReference type="InterPro" id="IPR000182">
    <property type="entry name" value="GNAT_dom"/>
</dbReference>
<dbReference type="RefSeq" id="WP_182498861.1">
    <property type="nucleotide sequence ID" value="NZ_BMKM01000002.1"/>
</dbReference>
<sequence>MQLSQDPNYPTVKGDKVILKQIALSDLGDIMEICYYDGVLPSTQIEAIETLEKIYKDYLNGEAIHWGIYDLQSMQIVGTCGYYRGFKDNAGELGCILLSDYYGKGYMTQALQQAIDYGRTNLKLKRIFAITNQDNKKAIELLQRLNFIEIQNLDDNCIEFDLK</sequence>
<dbReference type="SUPFAM" id="SSF55729">
    <property type="entry name" value="Acyl-CoA N-acyltransferases (Nat)"/>
    <property type="match status" value="1"/>
</dbReference>
<evidence type="ECO:0000313" key="3">
    <source>
        <dbReference type="Proteomes" id="UP000614460"/>
    </source>
</evidence>
<protein>
    <submittedName>
        <fullName evidence="2">N-acetyltransferase</fullName>
    </submittedName>
</protein>
<dbReference type="Proteomes" id="UP000614460">
    <property type="component" value="Unassembled WGS sequence"/>
</dbReference>
<evidence type="ECO:0000259" key="1">
    <source>
        <dbReference type="PROSITE" id="PS51186"/>
    </source>
</evidence>
<dbReference type="Pfam" id="PF13302">
    <property type="entry name" value="Acetyltransf_3"/>
    <property type="match status" value="1"/>
</dbReference>
<dbReference type="GO" id="GO:0008999">
    <property type="term" value="F:protein-N-terminal-alanine acetyltransferase activity"/>
    <property type="evidence" value="ECO:0007669"/>
    <property type="project" value="TreeGrafter"/>
</dbReference>
<dbReference type="EMBL" id="BMKM01000002">
    <property type="protein sequence ID" value="GGE15202.1"/>
    <property type="molecule type" value="Genomic_DNA"/>
</dbReference>
<dbReference type="PROSITE" id="PS51186">
    <property type="entry name" value="GNAT"/>
    <property type="match status" value="1"/>
</dbReference>
<dbReference type="GO" id="GO:0005737">
    <property type="term" value="C:cytoplasm"/>
    <property type="evidence" value="ECO:0007669"/>
    <property type="project" value="TreeGrafter"/>
</dbReference>
<dbReference type="AlphaFoldDB" id="A0A8H9KUY0"/>
<feature type="domain" description="N-acetyltransferase" evidence="1">
    <location>
        <begin position="17"/>
        <end position="163"/>
    </location>
</feature>
<organism evidence="2 3">
    <name type="scientific">Sphingobacterium cellulitidis</name>
    <dbReference type="NCBI Taxonomy" id="1768011"/>
    <lineage>
        <taxon>Bacteria</taxon>
        <taxon>Pseudomonadati</taxon>
        <taxon>Bacteroidota</taxon>
        <taxon>Sphingobacteriia</taxon>
        <taxon>Sphingobacteriales</taxon>
        <taxon>Sphingobacteriaceae</taxon>
        <taxon>Sphingobacterium</taxon>
    </lineage>
</organism>
<proteinExistence type="predicted"/>
<name>A0A8H9KUY0_9SPHI</name>
<reference evidence="2" key="1">
    <citation type="journal article" date="2014" name="Int. J. Syst. Evol. Microbiol.">
        <title>Complete genome sequence of Corynebacterium casei LMG S-19264T (=DSM 44701T), isolated from a smear-ripened cheese.</title>
        <authorList>
            <consortium name="US DOE Joint Genome Institute (JGI-PGF)"/>
            <person name="Walter F."/>
            <person name="Albersmeier A."/>
            <person name="Kalinowski J."/>
            <person name="Ruckert C."/>
        </authorList>
    </citation>
    <scope>NUCLEOTIDE SEQUENCE</scope>
    <source>
        <strain evidence="2">CGMCC 1.15966</strain>
    </source>
</reference>
<reference evidence="2" key="2">
    <citation type="submission" date="2020-09" db="EMBL/GenBank/DDBJ databases">
        <authorList>
            <person name="Sun Q."/>
            <person name="Zhou Y."/>
        </authorList>
    </citation>
    <scope>NUCLEOTIDE SEQUENCE</scope>
    <source>
        <strain evidence="2">CGMCC 1.15966</strain>
    </source>
</reference>
<dbReference type="PANTHER" id="PTHR43792:SF9">
    <property type="entry name" value="RIBOSOMAL-PROTEIN-ALANINE ACETYLTRANSFERASE"/>
    <property type="match status" value="1"/>
</dbReference>
<dbReference type="InterPro" id="IPR016181">
    <property type="entry name" value="Acyl_CoA_acyltransferase"/>
</dbReference>
<keyword evidence="3" id="KW-1185">Reference proteome</keyword>
<evidence type="ECO:0000313" key="2">
    <source>
        <dbReference type="EMBL" id="GGE15202.1"/>
    </source>
</evidence>
<comment type="caution">
    <text evidence="2">The sequence shown here is derived from an EMBL/GenBank/DDBJ whole genome shotgun (WGS) entry which is preliminary data.</text>
</comment>
<dbReference type="PANTHER" id="PTHR43792">
    <property type="entry name" value="GNAT FAMILY, PUTATIVE (AFU_ORTHOLOGUE AFUA_3G00765)-RELATED-RELATED"/>
    <property type="match status" value="1"/>
</dbReference>
<accession>A0A8H9KUY0</accession>
<gene>
    <name evidence="2" type="ORF">GCM10011516_11280</name>
</gene>
<dbReference type="Gene3D" id="3.40.630.30">
    <property type="match status" value="1"/>
</dbReference>